<comment type="caution">
    <text evidence="1">The sequence shown here is derived from an EMBL/GenBank/DDBJ whole genome shotgun (WGS) entry which is preliminary data.</text>
</comment>
<organism evidence="1 2">
    <name type="scientific">Capsicum annuum</name>
    <name type="common">Capsicum pepper</name>
    <dbReference type="NCBI Taxonomy" id="4072"/>
    <lineage>
        <taxon>Eukaryota</taxon>
        <taxon>Viridiplantae</taxon>
        <taxon>Streptophyta</taxon>
        <taxon>Embryophyta</taxon>
        <taxon>Tracheophyta</taxon>
        <taxon>Spermatophyta</taxon>
        <taxon>Magnoliopsida</taxon>
        <taxon>eudicotyledons</taxon>
        <taxon>Gunneridae</taxon>
        <taxon>Pentapetalae</taxon>
        <taxon>asterids</taxon>
        <taxon>lamiids</taxon>
        <taxon>Solanales</taxon>
        <taxon>Solanaceae</taxon>
        <taxon>Solanoideae</taxon>
        <taxon>Capsiceae</taxon>
        <taxon>Capsicum</taxon>
    </lineage>
</organism>
<dbReference type="InterPro" id="IPR021109">
    <property type="entry name" value="Peptidase_aspartic_dom_sf"/>
</dbReference>
<dbReference type="Gramene" id="PHT83522">
    <property type="protein sequence ID" value="PHT83522"/>
    <property type="gene ID" value="T459_11965"/>
</dbReference>
<proteinExistence type="predicted"/>
<gene>
    <name evidence="1" type="ORF">T459_11965</name>
</gene>
<dbReference type="Pfam" id="PF08284">
    <property type="entry name" value="RVP_2"/>
    <property type="match status" value="1"/>
</dbReference>
<dbReference type="EMBL" id="AYRZ02000004">
    <property type="protein sequence ID" value="PHT83522.1"/>
    <property type="molecule type" value="Genomic_DNA"/>
</dbReference>
<evidence type="ECO:0000313" key="1">
    <source>
        <dbReference type="EMBL" id="PHT83522.1"/>
    </source>
</evidence>
<keyword evidence="2" id="KW-1185">Reference proteome</keyword>
<reference evidence="1 2" key="1">
    <citation type="journal article" date="2014" name="Nat. Genet.">
        <title>Genome sequence of the hot pepper provides insights into the evolution of pungency in Capsicum species.</title>
        <authorList>
            <person name="Kim S."/>
            <person name="Park M."/>
            <person name="Yeom S.I."/>
            <person name="Kim Y.M."/>
            <person name="Lee J.M."/>
            <person name="Lee H.A."/>
            <person name="Seo E."/>
            <person name="Choi J."/>
            <person name="Cheong K."/>
            <person name="Kim K.T."/>
            <person name="Jung K."/>
            <person name="Lee G.W."/>
            <person name="Oh S.K."/>
            <person name="Bae C."/>
            <person name="Kim S.B."/>
            <person name="Lee H.Y."/>
            <person name="Kim S.Y."/>
            <person name="Kim M.S."/>
            <person name="Kang B.C."/>
            <person name="Jo Y.D."/>
            <person name="Yang H.B."/>
            <person name="Jeong H.J."/>
            <person name="Kang W.H."/>
            <person name="Kwon J.K."/>
            <person name="Shin C."/>
            <person name="Lim J.Y."/>
            <person name="Park J.H."/>
            <person name="Huh J.H."/>
            <person name="Kim J.S."/>
            <person name="Kim B.D."/>
            <person name="Cohen O."/>
            <person name="Paran I."/>
            <person name="Suh M.C."/>
            <person name="Lee S.B."/>
            <person name="Kim Y.K."/>
            <person name="Shin Y."/>
            <person name="Noh S.J."/>
            <person name="Park J."/>
            <person name="Seo Y.S."/>
            <person name="Kwon S.Y."/>
            <person name="Kim H.A."/>
            <person name="Park J.M."/>
            <person name="Kim H.J."/>
            <person name="Choi S.B."/>
            <person name="Bosland P.W."/>
            <person name="Reeves G."/>
            <person name="Jo S.H."/>
            <person name="Lee B.W."/>
            <person name="Cho H.T."/>
            <person name="Choi H.S."/>
            <person name="Lee M.S."/>
            <person name="Yu Y."/>
            <person name="Do Choi Y."/>
            <person name="Park B.S."/>
            <person name="van Deynze A."/>
            <person name="Ashrafi H."/>
            <person name="Hill T."/>
            <person name="Kim W.T."/>
            <person name="Pai H.S."/>
            <person name="Ahn H.K."/>
            <person name="Yeam I."/>
            <person name="Giovannoni J.J."/>
            <person name="Rose J.K."/>
            <person name="Sorensen I."/>
            <person name="Lee S.J."/>
            <person name="Kim R.W."/>
            <person name="Choi I.Y."/>
            <person name="Choi B.S."/>
            <person name="Lim J.S."/>
            <person name="Lee Y.H."/>
            <person name="Choi D."/>
        </authorList>
    </citation>
    <scope>NUCLEOTIDE SEQUENCE [LARGE SCALE GENOMIC DNA]</scope>
    <source>
        <strain evidence="2">cv. CM334</strain>
    </source>
</reference>
<name>A0A2G2ZNE8_CAPAN</name>
<dbReference type="AlphaFoldDB" id="A0A2G2ZNE8"/>
<reference evidence="1 2" key="2">
    <citation type="journal article" date="2017" name="Genome Biol.">
        <title>New reference genome sequences of hot pepper reveal the massive evolution of plant disease-resistance genes by retroduplication.</title>
        <authorList>
            <person name="Kim S."/>
            <person name="Park J."/>
            <person name="Yeom S.I."/>
            <person name="Kim Y.M."/>
            <person name="Seo E."/>
            <person name="Kim K.T."/>
            <person name="Kim M.S."/>
            <person name="Lee J.M."/>
            <person name="Cheong K."/>
            <person name="Shin H.S."/>
            <person name="Kim S.B."/>
            <person name="Han K."/>
            <person name="Lee J."/>
            <person name="Park M."/>
            <person name="Lee H.A."/>
            <person name="Lee H.Y."/>
            <person name="Lee Y."/>
            <person name="Oh S."/>
            <person name="Lee J.H."/>
            <person name="Choi E."/>
            <person name="Choi E."/>
            <person name="Lee S.E."/>
            <person name="Jeon J."/>
            <person name="Kim H."/>
            <person name="Choi G."/>
            <person name="Song H."/>
            <person name="Lee J."/>
            <person name="Lee S.C."/>
            <person name="Kwon J.K."/>
            <person name="Lee H.Y."/>
            <person name="Koo N."/>
            <person name="Hong Y."/>
            <person name="Kim R.W."/>
            <person name="Kang W.H."/>
            <person name="Huh J.H."/>
            <person name="Kang B.C."/>
            <person name="Yang T.J."/>
            <person name="Lee Y.H."/>
            <person name="Bennetzen J.L."/>
            <person name="Choi D."/>
        </authorList>
    </citation>
    <scope>NUCLEOTIDE SEQUENCE [LARGE SCALE GENOMIC DNA]</scope>
    <source>
        <strain evidence="2">cv. CM334</strain>
    </source>
</reference>
<accession>A0A2G2ZNE8</accession>
<dbReference type="SUPFAM" id="SSF50630">
    <property type="entry name" value="Acid proteases"/>
    <property type="match status" value="1"/>
</dbReference>
<sequence length="396" mass="44403">MFERYLTRVNLAEENAISCYIGVLSPELNIAVKITNPTSLSQVYRSARLQEAYLHAIKPPVSSHFVLSSRKIEDQKNFSNKSILPTPNSTQGSFNKNLNRRRLSLKEINEKRAKGLCYFCNEKYTVWHNCKTSKQLYLLELEEVDEANNVRAVNIGQGPISIHALNGSLGFRTLKVTGYHAKKGLHILIDTGSYHNFIDPDLVQRLGCAIRSTSPQMVAAANGSMKVDKMTTITWLLQGAEFSADLLLLPLGSYSVVLGVQWLLTLGDIKMNFRNLTMEFWYKGRKHVLRGAGNQVQTSSASKLAKHSSNQSQLCMIQVMPMGSEQMRGHSVDANESVPENDQPLLDLLLEFHKLFEESSGLPPSRGCLIIGLSCKLELNLRIKDLTDTLPLRRKL</sequence>
<dbReference type="CDD" id="cd00303">
    <property type="entry name" value="retropepsin_like"/>
    <property type="match status" value="1"/>
</dbReference>
<protein>
    <submittedName>
        <fullName evidence="1">Uncharacterized protein</fullName>
    </submittedName>
</protein>
<dbReference type="Proteomes" id="UP000222542">
    <property type="component" value="Unassembled WGS sequence"/>
</dbReference>
<dbReference type="Gene3D" id="2.40.70.10">
    <property type="entry name" value="Acid Proteases"/>
    <property type="match status" value="1"/>
</dbReference>
<evidence type="ECO:0000313" key="2">
    <source>
        <dbReference type="Proteomes" id="UP000222542"/>
    </source>
</evidence>